<reference evidence="1 2" key="1">
    <citation type="submission" date="2018-06" db="EMBL/GenBank/DDBJ databases">
        <title>Comparative genomics reveals the genomic features of Rhizophagus irregularis, R. cerebriforme, R. diaphanum and Gigaspora rosea, and their symbiotic lifestyle signature.</title>
        <authorList>
            <person name="Morin E."/>
            <person name="San Clemente H."/>
            <person name="Chen E.C.H."/>
            <person name="De La Providencia I."/>
            <person name="Hainaut M."/>
            <person name="Kuo A."/>
            <person name="Kohler A."/>
            <person name="Murat C."/>
            <person name="Tang N."/>
            <person name="Roy S."/>
            <person name="Loubradou J."/>
            <person name="Henrissat B."/>
            <person name="Grigoriev I.V."/>
            <person name="Corradi N."/>
            <person name="Roux C."/>
            <person name="Martin F.M."/>
        </authorList>
    </citation>
    <scope>NUCLEOTIDE SEQUENCE [LARGE SCALE GENOMIC DNA]</scope>
    <source>
        <strain evidence="1 2">DAOM 194757</strain>
    </source>
</reference>
<dbReference type="EMBL" id="QKWP01000116">
    <property type="protein sequence ID" value="RIB26955.1"/>
    <property type="molecule type" value="Genomic_DNA"/>
</dbReference>
<evidence type="ECO:0000313" key="2">
    <source>
        <dbReference type="Proteomes" id="UP000266673"/>
    </source>
</evidence>
<dbReference type="AlphaFoldDB" id="A0A397VWI6"/>
<comment type="caution">
    <text evidence="1">The sequence shown here is derived from an EMBL/GenBank/DDBJ whole genome shotgun (WGS) entry which is preliminary data.</text>
</comment>
<dbReference type="Proteomes" id="UP000266673">
    <property type="component" value="Unassembled WGS sequence"/>
</dbReference>
<proteinExistence type="predicted"/>
<name>A0A397VWI6_9GLOM</name>
<protein>
    <recommendedName>
        <fullName evidence="3">BACK domain-containing protein</fullName>
    </recommendedName>
</protein>
<organism evidence="1 2">
    <name type="scientific">Gigaspora rosea</name>
    <dbReference type="NCBI Taxonomy" id="44941"/>
    <lineage>
        <taxon>Eukaryota</taxon>
        <taxon>Fungi</taxon>
        <taxon>Fungi incertae sedis</taxon>
        <taxon>Mucoromycota</taxon>
        <taxon>Glomeromycotina</taxon>
        <taxon>Glomeromycetes</taxon>
        <taxon>Diversisporales</taxon>
        <taxon>Gigasporaceae</taxon>
        <taxon>Gigaspora</taxon>
    </lineage>
</organism>
<keyword evidence="2" id="KW-1185">Reference proteome</keyword>
<dbReference type="OrthoDB" id="5430411at2759"/>
<accession>A0A397VWI6</accession>
<evidence type="ECO:0000313" key="1">
    <source>
        <dbReference type="EMBL" id="RIB26955.1"/>
    </source>
</evidence>
<dbReference type="Gene3D" id="1.25.40.420">
    <property type="match status" value="1"/>
</dbReference>
<gene>
    <name evidence="1" type="ORF">C2G38_2138053</name>
</gene>
<evidence type="ECO:0008006" key="3">
    <source>
        <dbReference type="Google" id="ProtNLM"/>
    </source>
</evidence>
<sequence length="257" mass="30468">MSAKFVGVILLENLEASLIFELMFICDEFRLEELVKHLENYLIQTKANWLRLKFAHVYRKVFHNDNFQELQKWSIEIATKYPEKSFDNENFTSLQKDALIPLIKSDDLQMQEVNIWNYIIHWGIAQNPDLPSDIDDWSNKNFMTLKTTLQECLPYIRYFQMSSDDIVENVQPYQQILEKNLWKDISRKFMGSNRQQITSTILPPRKILQKSPLPPRVPPKYRKPEPPQLKEPFSMIINESHAVKLLHGLISKLRHIL</sequence>